<dbReference type="RefSeq" id="WP_115611412.1">
    <property type="nucleotide sequence ID" value="NZ_JBHLZC010000001.1"/>
</dbReference>
<sequence length="247" mass="28731">MYLHEISGLLEKVFFLECATLLLMREGDGQKELLTKEEEKREDIIEPYAYNLSELDKNVLQESAQEMQKNEPNKFISLPSFCEKTIENKYVKYSDNLKFYTDLNTDSHCNHDTLSLIFKRTLDKYYNRNADKDGAMAVFSSIIGTMTRLYSKYKNTTDEIIFSNALSYIIKNKRDVIQSFDSRTKKIFIYELINIGTKTKGYKDSQHKLLCRIAESIGLDAETVKEFQEASASLHKAEHDLSELIYE</sequence>
<organism evidence="1 2">
    <name type="scientific">Cardiobacterium valvarum</name>
    <dbReference type="NCBI Taxonomy" id="194702"/>
    <lineage>
        <taxon>Bacteria</taxon>
        <taxon>Pseudomonadati</taxon>
        <taxon>Pseudomonadota</taxon>
        <taxon>Gammaproteobacteria</taxon>
        <taxon>Cardiobacteriales</taxon>
        <taxon>Cardiobacteriaceae</taxon>
        <taxon>Cardiobacterium</taxon>
    </lineage>
</organism>
<proteinExistence type="predicted"/>
<protein>
    <submittedName>
        <fullName evidence="1">Uncharacterized protein</fullName>
    </submittedName>
</protein>
<accession>A0A381E5K5</accession>
<dbReference type="AlphaFoldDB" id="A0A381E5K5"/>
<name>A0A381E5K5_9GAMM</name>
<dbReference type="EMBL" id="UFUW01000001">
    <property type="protein sequence ID" value="SUX21733.1"/>
    <property type="molecule type" value="Genomic_DNA"/>
</dbReference>
<dbReference type="Proteomes" id="UP000254572">
    <property type="component" value="Unassembled WGS sequence"/>
</dbReference>
<evidence type="ECO:0000313" key="2">
    <source>
        <dbReference type="Proteomes" id="UP000254572"/>
    </source>
</evidence>
<keyword evidence="2" id="KW-1185">Reference proteome</keyword>
<evidence type="ECO:0000313" key="1">
    <source>
        <dbReference type="EMBL" id="SUX21733.1"/>
    </source>
</evidence>
<gene>
    <name evidence="1" type="ORF">NCTC13294_01081</name>
</gene>
<reference evidence="1 2" key="1">
    <citation type="submission" date="2018-06" db="EMBL/GenBank/DDBJ databases">
        <authorList>
            <consortium name="Pathogen Informatics"/>
            <person name="Doyle S."/>
        </authorList>
    </citation>
    <scope>NUCLEOTIDE SEQUENCE [LARGE SCALE GENOMIC DNA]</scope>
    <source>
        <strain evidence="1 2">NCTC13294</strain>
    </source>
</reference>